<dbReference type="EMBL" id="LAZR01019270">
    <property type="protein sequence ID" value="KKL93150.1"/>
    <property type="molecule type" value="Genomic_DNA"/>
</dbReference>
<name>A0A0F9IH95_9ZZZZ</name>
<accession>A0A0F9IH95</accession>
<evidence type="ECO:0008006" key="2">
    <source>
        <dbReference type="Google" id="ProtNLM"/>
    </source>
</evidence>
<organism evidence="1">
    <name type="scientific">marine sediment metagenome</name>
    <dbReference type="NCBI Taxonomy" id="412755"/>
    <lineage>
        <taxon>unclassified sequences</taxon>
        <taxon>metagenomes</taxon>
        <taxon>ecological metagenomes</taxon>
    </lineage>
</organism>
<dbReference type="InterPro" id="IPR036439">
    <property type="entry name" value="Dockerin_dom_sf"/>
</dbReference>
<dbReference type="Gene3D" id="1.10.1330.10">
    <property type="entry name" value="Dockerin domain"/>
    <property type="match status" value="1"/>
</dbReference>
<proteinExistence type="predicted"/>
<comment type="caution">
    <text evidence="1">The sequence shown here is derived from an EMBL/GenBank/DDBJ whole genome shotgun (WGS) entry which is preliminary data.</text>
</comment>
<reference evidence="1" key="1">
    <citation type="journal article" date="2015" name="Nature">
        <title>Complex archaea that bridge the gap between prokaryotes and eukaryotes.</title>
        <authorList>
            <person name="Spang A."/>
            <person name="Saw J.H."/>
            <person name="Jorgensen S.L."/>
            <person name="Zaremba-Niedzwiedzka K."/>
            <person name="Martijn J."/>
            <person name="Lind A.E."/>
            <person name="van Eijk R."/>
            <person name="Schleper C."/>
            <person name="Guy L."/>
            <person name="Ettema T.J."/>
        </authorList>
    </citation>
    <scope>NUCLEOTIDE SEQUENCE</scope>
</reference>
<evidence type="ECO:0000313" key="1">
    <source>
        <dbReference type="EMBL" id="KKL93150.1"/>
    </source>
</evidence>
<gene>
    <name evidence="1" type="ORF">LCGC14_1877550</name>
</gene>
<protein>
    <recommendedName>
        <fullName evidence="2">Dockerin domain-containing protein</fullName>
    </recommendedName>
</protein>
<sequence length="122" mass="11718">MGKTIWRLLWGVAVAAVIGVGLAIPILAASGAFSVPAGPGSPDSGGPAGDLAVPASAQGGITAFVRAALIGDVDCAGDVDAVDALFILQNVAGLRGASSDCPPPSGSIFDAAADADCDGDID</sequence>
<feature type="non-terminal residue" evidence="1">
    <location>
        <position position="122"/>
    </location>
</feature>
<dbReference type="GO" id="GO:0000272">
    <property type="term" value="P:polysaccharide catabolic process"/>
    <property type="evidence" value="ECO:0007669"/>
    <property type="project" value="InterPro"/>
</dbReference>
<dbReference type="AlphaFoldDB" id="A0A0F9IH95"/>